<keyword evidence="3" id="KW-1185">Reference proteome</keyword>
<dbReference type="AlphaFoldDB" id="A0A0R1MBF2"/>
<keyword evidence="1" id="KW-0175">Coiled coil</keyword>
<reference evidence="2 3" key="1">
    <citation type="journal article" date="2015" name="Genome Announc.">
        <title>Expanding the biotechnology potential of lactobacilli through comparative genomics of 213 strains and associated genera.</title>
        <authorList>
            <person name="Sun Z."/>
            <person name="Harris H.M."/>
            <person name="McCann A."/>
            <person name="Guo C."/>
            <person name="Argimon S."/>
            <person name="Zhang W."/>
            <person name="Yang X."/>
            <person name="Jeffery I.B."/>
            <person name="Cooney J.C."/>
            <person name="Kagawa T.F."/>
            <person name="Liu W."/>
            <person name="Song Y."/>
            <person name="Salvetti E."/>
            <person name="Wrobel A."/>
            <person name="Rasinkangas P."/>
            <person name="Parkhill J."/>
            <person name="Rea M.C."/>
            <person name="O'Sullivan O."/>
            <person name="Ritari J."/>
            <person name="Douillard F.P."/>
            <person name="Paul Ross R."/>
            <person name="Yang R."/>
            <person name="Briner A.E."/>
            <person name="Felis G.E."/>
            <person name="de Vos W.M."/>
            <person name="Barrangou R."/>
            <person name="Klaenhammer T.R."/>
            <person name="Caufield P.W."/>
            <person name="Cui Y."/>
            <person name="Zhang H."/>
            <person name="O'Toole P.W."/>
        </authorList>
    </citation>
    <scope>NUCLEOTIDE SEQUENCE [LARGE SCALE GENOMIC DNA]</scope>
    <source>
        <strain evidence="2 3">DSM 19910</strain>
    </source>
</reference>
<dbReference type="Proteomes" id="UP000051621">
    <property type="component" value="Unassembled WGS sequence"/>
</dbReference>
<evidence type="ECO:0000313" key="2">
    <source>
        <dbReference type="EMBL" id="KRL03156.1"/>
    </source>
</evidence>
<accession>A0A0R1MBF2</accession>
<organism evidence="2 3">
    <name type="scientific">Liquorilactobacillus capillatus DSM 19910</name>
    <dbReference type="NCBI Taxonomy" id="1423731"/>
    <lineage>
        <taxon>Bacteria</taxon>
        <taxon>Bacillati</taxon>
        <taxon>Bacillota</taxon>
        <taxon>Bacilli</taxon>
        <taxon>Lactobacillales</taxon>
        <taxon>Lactobacillaceae</taxon>
        <taxon>Liquorilactobacillus</taxon>
    </lineage>
</organism>
<sequence length="67" mass="7641">MGNKFDILAEYQAAEAKVAELNDVCEKINHSSRGRHLLNAYDEKRRNLLAERDHLEIILEAMSAAED</sequence>
<evidence type="ECO:0000313" key="3">
    <source>
        <dbReference type="Proteomes" id="UP000051621"/>
    </source>
</evidence>
<dbReference type="EMBL" id="AZEF01000006">
    <property type="protein sequence ID" value="KRL03156.1"/>
    <property type="molecule type" value="Genomic_DNA"/>
</dbReference>
<comment type="caution">
    <text evidence="2">The sequence shown here is derived from an EMBL/GenBank/DDBJ whole genome shotgun (WGS) entry which is preliminary data.</text>
</comment>
<dbReference type="OrthoDB" id="2302022at2"/>
<proteinExistence type="predicted"/>
<feature type="coiled-coil region" evidence="1">
    <location>
        <begin position="11"/>
        <end position="58"/>
    </location>
</feature>
<gene>
    <name evidence="2" type="ORF">FC81_GL000158</name>
</gene>
<dbReference type="PATRIC" id="fig|1423731.3.peg.164"/>
<evidence type="ECO:0000256" key="1">
    <source>
        <dbReference type="SAM" id="Coils"/>
    </source>
</evidence>
<protein>
    <submittedName>
        <fullName evidence="2">Uncharacterized protein</fullName>
    </submittedName>
</protein>
<dbReference type="RefSeq" id="WP_057742017.1">
    <property type="nucleotide sequence ID" value="NZ_AZEF01000006.1"/>
</dbReference>
<name>A0A0R1MBF2_9LACO</name>